<dbReference type="RefSeq" id="WP_262598261.1">
    <property type="nucleotide sequence ID" value="NZ_CP103300.1"/>
</dbReference>
<protein>
    <submittedName>
        <fullName evidence="1">Uncharacterized protein</fullName>
    </submittedName>
</protein>
<evidence type="ECO:0000313" key="2">
    <source>
        <dbReference type="Proteomes" id="UP001163255"/>
    </source>
</evidence>
<sequence>MLGSELHYQAMIYHCLRTAGAVPIDQLGMNVKIWISNPISPLFQALDKKKHEDYQGGFEPIPDIVIFSPEIRGDWRRRNRKRTLVDTLLAIEVKASERANGRLRPGEIISDIEKLAAHREEVRHHKKNMYPVMLVIDSTPEATERMTNHAIDTIFQASKKLDVGLLFCSDHLKKSAIR</sequence>
<dbReference type="EMBL" id="CP103300">
    <property type="protein sequence ID" value="UYM15984.1"/>
    <property type="molecule type" value="Genomic_DNA"/>
</dbReference>
<name>A0ABY6GUB7_9GAMM</name>
<proteinExistence type="predicted"/>
<accession>A0ABY6GUB7</accession>
<keyword evidence="2" id="KW-1185">Reference proteome</keyword>
<organism evidence="1 2">
    <name type="scientific">Endozoicomonas euniceicola</name>
    <dbReference type="NCBI Taxonomy" id="1234143"/>
    <lineage>
        <taxon>Bacteria</taxon>
        <taxon>Pseudomonadati</taxon>
        <taxon>Pseudomonadota</taxon>
        <taxon>Gammaproteobacteria</taxon>
        <taxon>Oceanospirillales</taxon>
        <taxon>Endozoicomonadaceae</taxon>
        <taxon>Endozoicomonas</taxon>
    </lineage>
</organism>
<evidence type="ECO:0000313" key="1">
    <source>
        <dbReference type="EMBL" id="UYM15984.1"/>
    </source>
</evidence>
<dbReference type="Proteomes" id="UP001163255">
    <property type="component" value="Chromosome"/>
</dbReference>
<reference evidence="1" key="1">
    <citation type="submission" date="2022-10" db="EMBL/GenBank/DDBJ databases">
        <title>Completed Genome Sequence of two octocoral isolated bacterium, Endozoicomonas euniceicola EF212T and Endozoicomonas gorgoniicola PS125T.</title>
        <authorList>
            <person name="Chiou Y.-J."/>
            <person name="Chen Y.-H."/>
        </authorList>
    </citation>
    <scope>NUCLEOTIDE SEQUENCE</scope>
    <source>
        <strain evidence="1">EF212</strain>
    </source>
</reference>
<gene>
    <name evidence="1" type="ORF">NX720_24745</name>
</gene>